<dbReference type="KEGG" id="blut:EW640_07170"/>
<dbReference type="PROSITE" id="PS50932">
    <property type="entry name" value="HTH_LACI_2"/>
    <property type="match status" value="1"/>
</dbReference>
<dbReference type="InterPro" id="IPR046335">
    <property type="entry name" value="LacI/GalR-like_sensor"/>
</dbReference>
<dbReference type="PANTHER" id="PTHR30146">
    <property type="entry name" value="LACI-RELATED TRANSCRIPTIONAL REPRESSOR"/>
    <property type="match status" value="1"/>
</dbReference>
<dbReference type="Pfam" id="PF13377">
    <property type="entry name" value="Peripla_BP_3"/>
    <property type="match status" value="1"/>
</dbReference>
<reference evidence="5 6" key="1">
    <citation type="submission" date="2019-02" db="EMBL/GenBank/DDBJ databases">
        <title>Complete Genome Sequence and Methylome Analysis of Brevibacterium luteolum NEB1784.</title>
        <authorList>
            <person name="Fomenkov A."/>
            <person name="Roberts R.J."/>
        </authorList>
    </citation>
    <scope>NUCLEOTIDE SEQUENCE [LARGE SCALE GENOMIC DNA]</scope>
    <source>
        <strain evidence="5 6">NEB1784</strain>
    </source>
</reference>
<gene>
    <name evidence="5" type="ORF">EW640_07170</name>
</gene>
<evidence type="ECO:0000256" key="2">
    <source>
        <dbReference type="ARBA" id="ARBA00023125"/>
    </source>
</evidence>
<sequence length="352" mass="37637">MRERRATITDVARQAQVSRATASRVLGGYGYASDAVREKVHRAASQLGYTPSQTARAMRTGRSKLIGFVCTDITDGLFAGALGGICAVAESYGYQVLVFNSMDRLDLEIAGVDALVSQGAEGIIVSPVLVSQSGHLLKLADALPLVCLDRQVEKLPSVVSDDVYAASLAAEKIALKGHARIGFVTSVQVEEPISLTTGGDGLQVQGERRPSVQRARGFVSGLAKAGLAPTEEDFCLVDHRRGDGLDRVTQWFSRNEDVTAVVAGDSYQARIVYEALRNLGVRIPDDISLIVFSDADWPEMVSPALDRISLRARGMGSEAARSLLALLSSGSTSDLVTLDVDYHEGNSLRNLT</sequence>
<organism evidence="5 6">
    <name type="scientific">Brevibacterium luteolum</name>
    <dbReference type="NCBI Taxonomy" id="199591"/>
    <lineage>
        <taxon>Bacteria</taxon>
        <taxon>Bacillati</taxon>
        <taxon>Actinomycetota</taxon>
        <taxon>Actinomycetes</taxon>
        <taxon>Micrococcales</taxon>
        <taxon>Brevibacteriaceae</taxon>
        <taxon>Brevibacterium</taxon>
    </lineage>
</organism>
<dbReference type="PROSITE" id="PS00356">
    <property type="entry name" value="HTH_LACI_1"/>
    <property type="match status" value="1"/>
</dbReference>
<dbReference type="InterPro" id="IPR010982">
    <property type="entry name" value="Lambda_DNA-bd_dom_sf"/>
</dbReference>
<evidence type="ECO:0000259" key="4">
    <source>
        <dbReference type="PROSITE" id="PS50932"/>
    </source>
</evidence>
<dbReference type="Gene3D" id="1.10.260.40">
    <property type="entry name" value="lambda repressor-like DNA-binding domains"/>
    <property type="match status" value="1"/>
</dbReference>
<dbReference type="SUPFAM" id="SSF53822">
    <property type="entry name" value="Periplasmic binding protein-like I"/>
    <property type="match status" value="1"/>
</dbReference>
<dbReference type="PANTHER" id="PTHR30146:SF109">
    <property type="entry name" value="HTH-TYPE TRANSCRIPTIONAL REGULATOR GALS"/>
    <property type="match status" value="1"/>
</dbReference>
<dbReference type="SUPFAM" id="SSF47413">
    <property type="entry name" value="lambda repressor-like DNA-binding domains"/>
    <property type="match status" value="1"/>
</dbReference>
<accession>A0A6G8KWW3</accession>
<dbReference type="Proteomes" id="UP000501518">
    <property type="component" value="Chromosome"/>
</dbReference>
<proteinExistence type="predicted"/>
<dbReference type="GO" id="GO:0003700">
    <property type="term" value="F:DNA-binding transcription factor activity"/>
    <property type="evidence" value="ECO:0007669"/>
    <property type="project" value="TreeGrafter"/>
</dbReference>
<feature type="domain" description="HTH lacI-type" evidence="4">
    <location>
        <begin position="6"/>
        <end position="60"/>
    </location>
</feature>
<dbReference type="InterPro" id="IPR028082">
    <property type="entry name" value="Peripla_BP_I"/>
</dbReference>
<evidence type="ECO:0000256" key="3">
    <source>
        <dbReference type="ARBA" id="ARBA00023163"/>
    </source>
</evidence>
<dbReference type="CDD" id="cd01392">
    <property type="entry name" value="HTH_LacI"/>
    <property type="match status" value="1"/>
</dbReference>
<dbReference type="InterPro" id="IPR000843">
    <property type="entry name" value="HTH_LacI"/>
</dbReference>
<dbReference type="Gene3D" id="3.40.50.2300">
    <property type="match status" value="2"/>
</dbReference>
<keyword evidence="3" id="KW-0804">Transcription</keyword>
<dbReference type="Pfam" id="PF00356">
    <property type="entry name" value="LacI"/>
    <property type="match status" value="1"/>
</dbReference>
<evidence type="ECO:0000313" key="6">
    <source>
        <dbReference type="Proteomes" id="UP000501518"/>
    </source>
</evidence>
<protein>
    <submittedName>
        <fullName evidence="5">LacI family transcriptional regulator</fullName>
    </submittedName>
</protein>
<dbReference type="EMBL" id="CP035810">
    <property type="protein sequence ID" value="QIN29075.1"/>
    <property type="molecule type" value="Genomic_DNA"/>
</dbReference>
<name>A0A6G8KWW3_9MICO</name>
<dbReference type="SMART" id="SM00354">
    <property type="entry name" value="HTH_LACI"/>
    <property type="match status" value="1"/>
</dbReference>
<keyword evidence="1" id="KW-0805">Transcription regulation</keyword>
<evidence type="ECO:0000256" key="1">
    <source>
        <dbReference type="ARBA" id="ARBA00023015"/>
    </source>
</evidence>
<dbReference type="GO" id="GO:0000976">
    <property type="term" value="F:transcription cis-regulatory region binding"/>
    <property type="evidence" value="ECO:0007669"/>
    <property type="project" value="TreeGrafter"/>
</dbReference>
<keyword evidence="2" id="KW-0238">DNA-binding</keyword>
<evidence type="ECO:0000313" key="5">
    <source>
        <dbReference type="EMBL" id="QIN29075.1"/>
    </source>
</evidence>
<dbReference type="CDD" id="cd06267">
    <property type="entry name" value="PBP1_LacI_sugar_binding-like"/>
    <property type="match status" value="1"/>
</dbReference>
<dbReference type="AlphaFoldDB" id="A0A6G8KWW3"/>